<name>A0A829Z7U0_9FIRM</name>
<dbReference type="AlphaFoldDB" id="A0A829Z7U0"/>
<evidence type="ECO:0000313" key="2">
    <source>
        <dbReference type="Proteomes" id="UP000490821"/>
    </source>
</evidence>
<organism evidence="1 2">
    <name type="scientific">Thomasclavelia cocleata</name>
    <dbReference type="NCBI Taxonomy" id="69824"/>
    <lineage>
        <taxon>Bacteria</taxon>
        <taxon>Bacillati</taxon>
        <taxon>Bacillota</taxon>
        <taxon>Erysipelotrichia</taxon>
        <taxon>Erysipelotrichales</taxon>
        <taxon>Coprobacillaceae</taxon>
        <taxon>Thomasclavelia</taxon>
    </lineage>
</organism>
<dbReference type="EMBL" id="BLMI01000030">
    <property type="protein sequence ID" value="GFI40226.1"/>
    <property type="molecule type" value="Genomic_DNA"/>
</dbReference>
<sequence length="43" mass="4992">MKIVIKRFLDSEMSIEAIPLKMDASIESLTKLLNDYLKVFIFS</sequence>
<comment type="caution">
    <text evidence="1">The sequence shown here is derived from an EMBL/GenBank/DDBJ whole genome shotgun (WGS) entry which is preliminary data.</text>
</comment>
<reference evidence="1 2" key="1">
    <citation type="journal article" date="2020" name="Microbiome">
        <title>Single-cell genomics of uncultured bacteria reveals dietary fiber responders in the mouse gut microbiota.</title>
        <authorList>
            <person name="Chijiiwa R."/>
            <person name="Hosokawa M."/>
            <person name="Kogawa M."/>
            <person name="Nishikawa Y."/>
            <person name="Ide K."/>
            <person name="Sakanashi C."/>
            <person name="Takahashi K."/>
            <person name="Takeyama H."/>
        </authorList>
    </citation>
    <scope>NUCLEOTIDE SEQUENCE [LARGE SCALE GENOMIC DNA]</scope>
    <source>
        <strain evidence="1">IMSAGC_017</strain>
    </source>
</reference>
<gene>
    <name evidence="1" type="ORF">IMSAGC017_00257</name>
</gene>
<dbReference type="RefSeq" id="WP_267463390.1">
    <property type="nucleotide sequence ID" value="NZ_BLMI01000030.1"/>
</dbReference>
<proteinExistence type="predicted"/>
<dbReference type="Proteomes" id="UP000490821">
    <property type="component" value="Unassembled WGS sequence"/>
</dbReference>
<protein>
    <submittedName>
        <fullName evidence="1">Uncharacterized protein</fullName>
    </submittedName>
</protein>
<accession>A0A829Z7U0</accession>
<evidence type="ECO:0000313" key="1">
    <source>
        <dbReference type="EMBL" id="GFI40226.1"/>
    </source>
</evidence>